<gene>
    <name evidence="1" type="ORF">UFOPK1960_00480</name>
</gene>
<evidence type="ECO:0000313" key="1">
    <source>
        <dbReference type="EMBL" id="CAB4627585.1"/>
    </source>
</evidence>
<protein>
    <submittedName>
        <fullName evidence="1">Unannotated protein</fullName>
    </submittedName>
</protein>
<proteinExistence type="predicted"/>
<dbReference type="EMBL" id="CAEZVL010000051">
    <property type="protein sequence ID" value="CAB4627585.1"/>
    <property type="molecule type" value="Genomic_DNA"/>
</dbReference>
<reference evidence="1" key="1">
    <citation type="submission" date="2020-05" db="EMBL/GenBank/DDBJ databases">
        <authorList>
            <person name="Chiriac C."/>
            <person name="Salcher M."/>
            <person name="Ghai R."/>
            <person name="Kavagutti S V."/>
        </authorList>
    </citation>
    <scope>NUCLEOTIDE SEQUENCE</scope>
</reference>
<dbReference type="AlphaFoldDB" id="A0A6J6IT34"/>
<sequence length="32" mass="3546">MLAQVLVEVNLELDFVRCSPGKALSSMEIKPQ</sequence>
<name>A0A6J6IT34_9ZZZZ</name>
<accession>A0A6J6IT34</accession>
<organism evidence="1">
    <name type="scientific">freshwater metagenome</name>
    <dbReference type="NCBI Taxonomy" id="449393"/>
    <lineage>
        <taxon>unclassified sequences</taxon>
        <taxon>metagenomes</taxon>
        <taxon>ecological metagenomes</taxon>
    </lineage>
</organism>